<dbReference type="Gene3D" id="2.60.120.280">
    <property type="entry name" value="Regulatory protein AraC"/>
    <property type="match status" value="1"/>
</dbReference>
<dbReference type="RefSeq" id="WP_115888935.1">
    <property type="nucleotide sequence ID" value="NZ_QRDQ01000009.1"/>
</dbReference>
<dbReference type="InterPro" id="IPR009057">
    <property type="entry name" value="Homeodomain-like_sf"/>
</dbReference>
<evidence type="ECO:0000256" key="3">
    <source>
        <dbReference type="ARBA" id="ARBA00023163"/>
    </source>
</evidence>
<dbReference type="AlphaFoldDB" id="A0A3D9FTB9"/>
<keyword evidence="2" id="KW-0238">DNA-binding</keyword>
<dbReference type="SUPFAM" id="SSF51215">
    <property type="entry name" value="Regulatory protein AraC"/>
    <property type="match status" value="1"/>
</dbReference>
<name>A0A3D9FTB9_9FLAO</name>
<dbReference type="OrthoDB" id="9813413at2"/>
<keyword evidence="3" id="KW-0804">Transcription</keyword>
<dbReference type="InterPro" id="IPR003313">
    <property type="entry name" value="AraC-bd"/>
</dbReference>
<dbReference type="Gene3D" id="1.10.10.60">
    <property type="entry name" value="Homeodomain-like"/>
    <property type="match status" value="2"/>
</dbReference>
<dbReference type="GO" id="GO:0003700">
    <property type="term" value="F:DNA-binding transcription factor activity"/>
    <property type="evidence" value="ECO:0007669"/>
    <property type="project" value="InterPro"/>
</dbReference>
<keyword evidence="6" id="KW-1185">Reference proteome</keyword>
<proteinExistence type="predicted"/>
<dbReference type="EMBL" id="QRDQ01000009">
    <property type="protein sequence ID" value="RED23867.1"/>
    <property type="molecule type" value="Genomic_DNA"/>
</dbReference>
<dbReference type="InterPro" id="IPR018062">
    <property type="entry name" value="HTH_AraC-typ_CS"/>
</dbReference>
<dbReference type="PROSITE" id="PS00041">
    <property type="entry name" value="HTH_ARAC_FAMILY_1"/>
    <property type="match status" value="1"/>
</dbReference>
<evidence type="ECO:0000256" key="2">
    <source>
        <dbReference type="ARBA" id="ARBA00023125"/>
    </source>
</evidence>
<dbReference type="InterPro" id="IPR018060">
    <property type="entry name" value="HTH_AraC"/>
</dbReference>
<dbReference type="PANTHER" id="PTHR43280:SF30">
    <property type="entry name" value="MMSAB OPERON REGULATORY PROTEIN"/>
    <property type="match status" value="1"/>
</dbReference>
<dbReference type="SMART" id="SM00342">
    <property type="entry name" value="HTH_ARAC"/>
    <property type="match status" value="1"/>
</dbReference>
<dbReference type="Pfam" id="PF12833">
    <property type="entry name" value="HTH_18"/>
    <property type="match status" value="1"/>
</dbReference>
<evidence type="ECO:0000259" key="4">
    <source>
        <dbReference type="PROSITE" id="PS01124"/>
    </source>
</evidence>
<dbReference type="Pfam" id="PF02311">
    <property type="entry name" value="AraC_binding"/>
    <property type="match status" value="1"/>
</dbReference>
<dbReference type="InterPro" id="IPR037923">
    <property type="entry name" value="HTH-like"/>
</dbReference>
<evidence type="ECO:0000256" key="1">
    <source>
        <dbReference type="ARBA" id="ARBA00023015"/>
    </source>
</evidence>
<keyword evidence="1" id="KW-0805">Transcription regulation</keyword>
<protein>
    <submittedName>
        <fullName evidence="5">AraC-like protein</fullName>
    </submittedName>
</protein>
<organism evidence="5 6">
    <name type="scientific">Flavobacterium cutihirudinis</name>
    <dbReference type="NCBI Taxonomy" id="1265740"/>
    <lineage>
        <taxon>Bacteria</taxon>
        <taxon>Pseudomonadati</taxon>
        <taxon>Bacteroidota</taxon>
        <taxon>Flavobacteriia</taxon>
        <taxon>Flavobacteriales</taxon>
        <taxon>Flavobacteriaceae</taxon>
        <taxon>Flavobacterium</taxon>
    </lineage>
</organism>
<gene>
    <name evidence="5" type="ORF">BD847_2941</name>
</gene>
<dbReference type="CDD" id="cd06986">
    <property type="entry name" value="cupin_MmsR-like_N"/>
    <property type="match status" value="1"/>
</dbReference>
<dbReference type="PANTHER" id="PTHR43280">
    <property type="entry name" value="ARAC-FAMILY TRANSCRIPTIONAL REGULATOR"/>
    <property type="match status" value="1"/>
</dbReference>
<sequence length="313" mass="35963">MKAKKTSVRKKEGFKGQKSIVLPNLVVDRLSSNPINRFLYVTDIGFYPQASNHYRQRKQGSSENILIYCIGGKGWCKIENQLYTIKPNQFLIVPVGLAHTYSADKDDPWTIYWIHFKGEGGLHLATNLYEKLIAGENMIYASEVRNNLFEELYKNLQLGYGKSNTGYASILLWQILGSFLYDERFGASLIQEQSDPIEKAITYISENIQRRLTLEMISEQANLSLSHFSMLFKNKTGYTPIEYVNHLKIQTACQNLQFTNLRIKEIAELSGIEDPYYFSRVFNSLMGVSPTQYRQQFSQAEADSSSFLFKNKS</sequence>
<evidence type="ECO:0000313" key="5">
    <source>
        <dbReference type="EMBL" id="RED23867.1"/>
    </source>
</evidence>
<feature type="domain" description="HTH araC/xylS-type" evidence="4">
    <location>
        <begin position="198"/>
        <end position="296"/>
    </location>
</feature>
<comment type="caution">
    <text evidence="5">The sequence shown here is derived from an EMBL/GenBank/DDBJ whole genome shotgun (WGS) entry which is preliminary data.</text>
</comment>
<dbReference type="SUPFAM" id="SSF46689">
    <property type="entry name" value="Homeodomain-like"/>
    <property type="match status" value="2"/>
</dbReference>
<reference evidence="5 6" key="1">
    <citation type="submission" date="2018-07" db="EMBL/GenBank/DDBJ databases">
        <title>Genomic Encyclopedia of Archaeal and Bacterial Type Strains, Phase II (KMG-II): from individual species to whole genera.</title>
        <authorList>
            <person name="Goeker M."/>
        </authorList>
    </citation>
    <scope>NUCLEOTIDE SEQUENCE [LARGE SCALE GENOMIC DNA]</scope>
    <source>
        <strain evidence="5 6">DSM 25795</strain>
    </source>
</reference>
<dbReference type="GO" id="GO:0043565">
    <property type="term" value="F:sequence-specific DNA binding"/>
    <property type="evidence" value="ECO:0007669"/>
    <property type="project" value="InterPro"/>
</dbReference>
<evidence type="ECO:0000313" key="6">
    <source>
        <dbReference type="Proteomes" id="UP000257004"/>
    </source>
</evidence>
<dbReference type="Proteomes" id="UP000257004">
    <property type="component" value="Unassembled WGS sequence"/>
</dbReference>
<accession>A0A3D9FTB9</accession>
<dbReference type="PROSITE" id="PS01124">
    <property type="entry name" value="HTH_ARAC_FAMILY_2"/>
    <property type="match status" value="1"/>
</dbReference>